<accession>T1F8C4</accession>
<protein>
    <submittedName>
        <fullName evidence="1 2">Uncharacterized protein</fullName>
    </submittedName>
</protein>
<evidence type="ECO:0000313" key="2">
    <source>
        <dbReference type="EnsemblMetazoa" id="HelroP174646"/>
    </source>
</evidence>
<dbReference type="HOGENOM" id="CLU_1534225_0_0_1"/>
<reference evidence="1 3" key="2">
    <citation type="journal article" date="2013" name="Nature">
        <title>Insights into bilaterian evolution from three spiralian genomes.</title>
        <authorList>
            <person name="Simakov O."/>
            <person name="Marletaz F."/>
            <person name="Cho S.J."/>
            <person name="Edsinger-Gonzales E."/>
            <person name="Havlak P."/>
            <person name="Hellsten U."/>
            <person name="Kuo D.H."/>
            <person name="Larsson T."/>
            <person name="Lv J."/>
            <person name="Arendt D."/>
            <person name="Savage R."/>
            <person name="Osoegawa K."/>
            <person name="de Jong P."/>
            <person name="Grimwood J."/>
            <person name="Chapman J.A."/>
            <person name="Shapiro H."/>
            <person name="Aerts A."/>
            <person name="Otillar R.P."/>
            <person name="Terry A.Y."/>
            <person name="Boore J.L."/>
            <person name="Grigoriev I.V."/>
            <person name="Lindberg D.R."/>
            <person name="Seaver E.C."/>
            <person name="Weisblat D.A."/>
            <person name="Putnam N.H."/>
            <person name="Rokhsar D.S."/>
        </authorList>
    </citation>
    <scope>NUCLEOTIDE SEQUENCE</scope>
</reference>
<reference evidence="3" key="1">
    <citation type="submission" date="2012-12" db="EMBL/GenBank/DDBJ databases">
        <authorList>
            <person name="Hellsten U."/>
            <person name="Grimwood J."/>
            <person name="Chapman J.A."/>
            <person name="Shapiro H."/>
            <person name="Aerts A."/>
            <person name="Otillar R.P."/>
            <person name="Terry A.Y."/>
            <person name="Boore J.L."/>
            <person name="Simakov O."/>
            <person name="Marletaz F."/>
            <person name="Cho S.-J."/>
            <person name="Edsinger-Gonzales E."/>
            <person name="Havlak P."/>
            <person name="Kuo D.-H."/>
            <person name="Larsson T."/>
            <person name="Lv J."/>
            <person name="Arendt D."/>
            <person name="Savage R."/>
            <person name="Osoegawa K."/>
            <person name="de Jong P."/>
            <person name="Lindberg D.R."/>
            <person name="Seaver E.C."/>
            <person name="Weisblat D.A."/>
            <person name="Putnam N.H."/>
            <person name="Grigoriev I.V."/>
            <person name="Rokhsar D.S."/>
        </authorList>
    </citation>
    <scope>NUCLEOTIDE SEQUENCE</scope>
</reference>
<dbReference type="SUPFAM" id="SSF49785">
    <property type="entry name" value="Galactose-binding domain-like"/>
    <property type="match status" value="1"/>
</dbReference>
<dbReference type="GeneID" id="20205073"/>
<dbReference type="Gene3D" id="2.60.120.260">
    <property type="entry name" value="Galactose-binding domain-like"/>
    <property type="match status" value="1"/>
</dbReference>
<dbReference type="EnsemblMetazoa" id="HelroT174646">
    <property type="protein sequence ID" value="HelroP174646"/>
    <property type="gene ID" value="HelroG174646"/>
</dbReference>
<evidence type="ECO:0000313" key="3">
    <source>
        <dbReference type="Proteomes" id="UP000015101"/>
    </source>
</evidence>
<dbReference type="EMBL" id="AMQM01004994">
    <property type="status" value="NOT_ANNOTATED_CDS"/>
    <property type="molecule type" value="Genomic_DNA"/>
</dbReference>
<name>T1F8C4_HELRO</name>
<keyword evidence="3" id="KW-1185">Reference proteome</keyword>
<dbReference type="AlphaFoldDB" id="T1F8C4"/>
<sequence length="175" mass="19596">MIAVSRLAQNSRQPSSAIDNNDDTYVVVTTISIEEVTFSWLSINFGKRLTVFSVKLTNAKSEVGKNLKNFTISVSQKHKVNVCTLDLCYHYKQQVALGSTVSMDCQPGPVSGQHMIIERLNGDLVIAEVLVYAKVLTTRHYNFNLEAFNEKCEAAYLSSNPTQKGVCDIRRLQEF</sequence>
<evidence type="ECO:0000313" key="1">
    <source>
        <dbReference type="EMBL" id="ESO01682.1"/>
    </source>
</evidence>
<organism evidence="2 3">
    <name type="scientific">Helobdella robusta</name>
    <name type="common">Californian leech</name>
    <dbReference type="NCBI Taxonomy" id="6412"/>
    <lineage>
        <taxon>Eukaryota</taxon>
        <taxon>Metazoa</taxon>
        <taxon>Spiralia</taxon>
        <taxon>Lophotrochozoa</taxon>
        <taxon>Annelida</taxon>
        <taxon>Clitellata</taxon>
        <taxon>Hirudinea</taxon>
        <taxon>Rhynchobdellida</taxon>
        <taxon>Glossiphoniidae</taxon>
        <taxon>Helobdella</taxon>
    </lineage>
</organism>
<dbReference type="EMBL" id="KB096743">
    <property type="protein sequence ID" value="ESO01682.1"/>
    <property type="molecule type" value="Genomic_DNA"/>
</dbReference>
<dbReference type="CTD" id="20205073"/>
<proteinExistence type="predicted"/>
<dbReference type="InterPro" id="IPR008979">
    <property type="entry name" value="Galactose-bd-like_sf"/>
</dbReference>
<dbReference type="Proteomes" id="UP000015101">
    <property type="component" value="Unassembled WGS sequence"/>
</dbReference>
<gene>
    <name evidence="2" type="primary">20205073</name>
    <name evidence="1" type="ORF">HELRODRAFT_174646</name>
</gene>
<dbReference type="STRING" id="6412.T1F8C4"/>
<dbReference type="KEGG" id="hro:HELRODRAFT_174646"/>
<dbReference type="RefSeq" id="XP_009020336.1">
    <property type="nucleotide sequence ID" value="XM_009022088.1"/>
</dbReference>
<dbReference type="Pfam" id="PF22633">
    <property type="entry name" value="F5_F8_type_C_2"/>
    <property type="match status" value="1"/>
</dbReference>
<reference evidence="2" key="3">
    <citation type="submission" date="2015-06" db="UniProtKB">
        <authorList>
            <consortium name="EnsemblMetazoa"/>
        </authorList>
    </citation>
    <scope>IDENTIFICATION</scope>
</reference>
<dbReference type="InParanoid" id="T1F8C4"/>